<dbReference type="AlphaFoldDB" id="A0A9D4LY06"/>
<evidence type="ECO:0000313" key="2">
    <source>
        <dbReference type="EMBL" id="KAH3865984.1"/>
    </source>
</evidence>
<protein>
    <submittedName>
        <fullName evidence="2">Uncharacterized protein</fullName>
    </submittedName>
</protein>
<gene>
    <name evidence="2" type="ORF">DPMN_029032</name>
</gene>
<sequence length="59" mass="7068">MVQVFLSDDSEIENMIHCALLALKCLLFRYKFLILLLSDRLRIIKSMTLLAWLMRRIVR</sequence>
<keyword evidence="1" id="KW-0812">Transmembrane</keyword>
<proteinExistence type="predicted"/>
<reference evidence="2" key="1">
    <citation type="journal article" date="2019" name="bioRxiv">
        <title>The Genome of the Zebra Mussel, Dreissena polymorpha: A Resource for Invasive Species Research.</title>
        <authorList>
            <person name="McCartney M.A."/>
            <person name="Auch B."/>
            <person name="Kono T."/>
            <person name="Mallez S."/>
            <person name="Zhang Y."/>
            <person name="Obille A."/>
            <person name="Becker A."/>
            <person name="Abrahante J.E."/>
            <person name="Garbe J."/>
            <person name="Badalamenti J.P."/>
            <person name="Herman A."/>
            <person name="Mangelson H."/>
            <person name="Liachko I."/>
            <person name="Sullivan S."/>
            <person name="Sone E.D."/>
            <person name="Koren S."/>
            <person name="Silverstein K.A.T."/>
            <person name="Beckman K.B."/>
            <person name="Gohl D.M."/>
        </authorList>
    </citation>
    <scope>NUCLEOTIDE SEQUENCE</scope>
    <source>
        <strain evidence="2">Duluth1</strain>
        <tissue evidence="2">Whole animal</tissue>
    </source>
</reference>
<reference evidence="2" key="2">
    <citation type="submission" date="2020-11" db="EMBL/GenBank/DDBJ databases">
        <authorList>
            <person name="McCartney M.A."/>
            <person name="Auch B."/>
            <person name="Kono T."/>
            <person name="Mallez S."/>
            <person name="Becker A."/>
            <person name="Gohl D.M."/>
            <person name="Silverstein K.A.T."/>
            <person name="Koren S."/>
            <person name="Bechman K.B."/>
            <person name="Herman A."/>
            <person name="Abrahante J.E."/>
            <person name="Garbe J."/>
        </authorList>
    </citation>
    <scope>NUCLEOTIDE SEQUENCE</scope>
    <source>
        <strain evidence="2">Duluth1</strain>
        <tissue evidence="2">Whole animal</tissue>
    </source>
</reference>
<evidence type="ECO:0000313" key="3">
    <source>
        <dbReference type="Proteomes" id="UP000828390"/>
    </source>
</evidence>
<comment type="caution">
    <text evidence="2">The sequence shown here is derived from an EMBL/GenBank/DDBJ whole genome shotgun (WGS) entry which is preliminary data.</text>
</comment>
<keyword evidence="3" id="KW-1185">Reference proteome</keyword>
<dbReference type="EMBL" id="JAIWYP010000002">
    <property type="protein sequence ID" value="KAH3865984.1"/>
    <property type="molecule type" value="Genomic_DNA"/>
</dbReference>
<keyword evidence="1" id="KW-1133">Transmembrane helix</keyword>
<feature type="transmembrane region" description="Helical" evidence="1">
    <location>
        <begin position="14"/>
        <end position="37"/>
    </location>
</feature>
<evidence type="ECO:0000256" key="1">
    <source>
        <dbReference type="SAM" id="Phobius"/>
    </source>
</evidence>
<accession>A0A9D4LY06</accession>
<dbReference type="Proteomes" id="UP000828390">
    <property type="component" value="Unassembled WGS sequence"/>
</dbReference>
<keyword evidence="1" id="KW-0472">Membrane</keyword>
<name>A0A9D4LY06_DREPO</name>
<organism evidence="2 3">
    <name type="scientific">Dreissena polymorpha</name>
    <name type="common">Zebra mussel</name>
    <name type="synonym">Mytilus polymorpha</name>
    <dbReference type="NCBI Taxonomy" id="45954"/>
    <lineage>
        <taxon>Eukaryota</taxon>
        <taxon>Metazoa</taxon>
        <taxon>Spiralia</taxon>
        <taxon>Lophotrochozoa</taxon>
        <taxon>Mollusca</taxon>
        <taxon>Bivalvia</taxon>
        <taxon>Autobranchia</taxon>
        <taxon>Heteroconchia</taxon>
        <taxon>Euheterodonta</taxon>
        <taxon>Imparidentia</taxon>
        <taxon>Neoheterodontei</taxon>
        <taxon>Myida</taxon>
        <taxon>Dreissenoidea</taxon>
        <taxon>Dreissenidae</taxon>
        <taxon>Dreissena</taxon>
    </lineage>
</organism>